<gene>
    <name evidence="7" type="ORF">BC351_32050</name>
</gene>
<evidence type="ECO:0000256" key="1">
    <source>
        <dbReference type="ARBA" id="ARBA00004141"/>
    </source>
</evidence>
<comment type="subcellular location">
    <subcellularLocation>
        <location evidence="1">Membrane</location>
        <topology evidence="1">Multi-pass membrane protein</topology>
    </subcellularLocation>
</comment>
<dbReference type="Proteomes" id="UP000190626">
    <property type="component" value="Unassembled WGS sequence"/>
</dbReference>
<evidence type="ECO:0000313" key="8">
    <source>
        <dbReference type="Proteomes" id="UP000190626"/>
    </source>
</evidence>
<dbReference type="InterPro" id="IPR007016">
    <property type="entry name" value="O-antigen_ligase-rel_domated"/>
</dbReference>
<name>A0A1V4HFQ9_9BACL</name>
<feature type="domain" description="O-antigen ligase-related" evidence="6">
    <location>
        <begin position="224"/>
        <end position="450"/>
    </location>
</feature>
<feature type="transmembrane region" description="Helical" evidence="5">
    <location>
        <begin position="7"/>
        <end position="26"/>
    </location>
</feature>
<sequence>MTTEKSSIIFWFLVVFTGLFLFWAPFQRALFNGGTYDFERSIYSASVWSSIILLLIAILAFFVFKLNEQKDVLTILVLLMPLTYVISLSNSASHYLATNMVYIQMLYATFFILGVFLTKNKLGTSIVAALFLISGYFIVVFGLLYWLGNGNFAGHLVGWFAFMDTTNAYLYRDAIMTDSNGLRLTSVFQYANTYAAFLITLSLSALFFIVKSRKWYSILPHAFLLVPVIVSFWLTLSRGAIVVIPVVFLIMLFFFSISRQILALVQFGLAFVTSLVILQKVTDIGIGLQKTPSASESWHGWSILLLASVVYTVLAIVIQYFVGPWLERLTARLDAKKYATFILPIAAIVIGVVGAFLIISDTGFKNILPDNVKTRVENINFQQHSVLERGTFYKDAVKLWSDYPIIGAGGGAWASLYEKYQNNPYTSRQAHNFALQYLVEAGALGFLAFVGFVIAVLVFYIRSYIKSSQEKRDLHFLFFIVMISLLVHSMIDFDLSYVYLGAILFLALGSMLSNSSSAPLRLKSTSVAIHKAFPALLAVLSIVVFFISATLVSANSSYKQTLEVIQKSQDYNQIVTPLDKAISLHPAHPDYVLTGQINRIGILLQVYNQMQKEDPSKADGFFNQAQDLLTQLLKKEPHNRYVAMQQLNMYLMKGKKQEALDWSTTQMIPNYPWYTEMYEKSISLNIELANQAKEKSNTQEFNERLDSALATYKEVLTRIDSLKNLPKEQAQGREFAVTPGMALSVGQISYMRGDYAGAAANIQPHITDNLDNQTNRVLIRWYLVALQKQGSKDQALMDKLIAKDPAEKQNMDAILATSFPAK</sequence>
<feature type="transmembrane region" description="Helical" evidence="5">
    <location>
        <begin position="191"/>
        <end position="210"/>
    </location>
</feature>
<evidence type="ECO:0000313" key="7">
    <source>
        <dbReference type="EMBL" id="OPH53173.1"/>
    </source>
</evidence>
<protein>
    <recommendedName>
        <fullName evidence="6">O-antigen ligase-related domain-containing protein</fullName>
    </recommendedName>
</protein>
<dbReference type="InterPro" id="IPR011990">
    <property type="entry name" value="TPR-like_helical_dom_sf"/>
</dbReference>
<dbReference type="Pfam" id="PF04932">
    <property type="entry name" value="Wzy_C"/>
    <property type="match status" value="1"/>
</dbReference>
<dbReference type="AlphaFoldDB" id="A0A1V4HFQ9"/>
<accession>A0A1V4HFQ9</accession>
<evidence type="ECO:0000256" key="5">
    <source>
        <dbReference type="SAM" id="Phobius"/>
    </source>
</evidence>
<keyword evidence="8" id="KW-1185">Reference proteome</keyword>
<feature type="transmembrane region" description="Helical" evidence="5">
    <location>
        <begin position="441"/>
        <end position="461"/>
    </location>
</feature>
<dbReference type="PANTHER" id="PTHR37422">
    <property type="entry name" value="TEICHURONIC ACID BIOSYNTHESIS PROTEIN TUAE"/>
    <property type="match status" value="1"/>
</dbReference>
<feature type="transmembrane region" description="Helical" evidence="5">
    <location>
        <begin position="301"/>
        <end position="326"/>
    </location>
</feature>
<feature type="transmembrane region" description="Helical" evidence="5">
    <location>
        <begin position="532"/>
        <end position="552"/>
    </location>
</feature>
<feature type="transmembrane region" description="Helical" evidence="5">
    <location>
        <begin position="71"/>
        <end position="89"/>
    </location>
</feature>
<feature type="transmembrane region" description="Helical" evidence="5">
    <location>
        <begin position="222"/>
        <end position="254"/>
    </location>
</feature>
<evidence type="ECO:0000256" key="3">
    <source>
        <dbReference type="ARBA" id="ARBA00022989"/>
    </source>
</evidence>
<dbReference type="PANTHER" id="PTHR37422:SF13">
    <property type="entry name" value="LIPOPOLYSACCHARIDE BIOSYNTHESIS PROTEIN PA4999-RELATED"/>
    <property type="match status" value="1"/>
</dbReference>
<keyword evidence="2 5" id="KW-0812">Transmembrane</keyword>
<keyword evidence="3 5" id="KW-1133">Transmembrane helix</keyword>
<proteinExistence type="predicted"/>
<dbReference type="STRING" id="1469647.BC351_32050"/>
<feature type="transmembrane region" description="Helical" evidence="5">
    <location>
        <begin position="46"/>
        <end position="64"/>
    </location>
</feature>
<feature type="transmembrane region" description="Helical" evidence="5">
    <location>
        <begin position="497"/>
        <end position="520"/>
    </location>
</feature>
<dbReference type="Gene3D" id="1.25.40.10">
    <property type="entry name" value="Tetratricopeptide repeat domain"/>
    <property type="match status" value="1"/>
</dbReference>
<dbReference type="EMBL" id="MBTG01000024">
    <property type="protein sequence ID" value="OPH53173.1"/>
    <property type="molecule type" value="Genomic_DNA"/>
</dbReference>
<dbReference type="GO" id="GO:0016020">
    <property type="term" value="C:membrane"/>
    <property type="evidence" value="ECO:0007669"/>
    <property type="project" value="UniProtKB-SubCell"/>
</dbReference>
<organism evidence="7 8">
    <name type="scientific">Paenibacillus ferrarius</name>
    <dbReference type="NCBI Taxonomy" id="1469647"/>
    <lineage>
        <taxon>Bacteria</taxon>
        <taxon>Bacillati</taxon>
        <taxon>Bacillota</taxon>
        <taxon>Bacilli</taxon>
        <taxon>Bacillales</taxon>
        <taxon>Paenibacillaceae</taxon>
        <taxon>Paenibacillus</taxon>
    </lineage>
</organism>
<evidence type="ECO:0000259" key="6">
    <source>
        <dbReference type="Pfam" id="PF04932"/>
    </source>
</evidence>
<evidence type="ECO:0000256" key="2">
    <source>
        <dbReference type="ARBA" id="ARBA00022692"/>
    </source>
</evidence>
<feature type="transmembrane region" description="Helical" evidence="5">
    <location>
        <begin position="261"/>
        <end position="281"/>
    </location>
</feature>
<keyword evidence="4 5" id="KW-0472">Membrane</keyword>
<dbReference type="InterPro" id="IPR051533">
    <property type="entry name" value="WaaL-like"/>
</dbReference>
<feature type="transmembrane region" description="Helical" evidence="5">
    <location>
        <begin position="101"/>
        <end position="118"/>
    </location>
</feature>
<reference evidence="8" key="1">
    <citation type="submission" date="2016-07" db="EMBL/GenBank/DDBJ databases">
        <authorList>
            <person name="Florea S."/>
            <person name="Webb J.S."/>
            <person name="Jaromczyk J."/>
            <person name="Schardl C.L."/>
        </authorList>
    </citation>
    <scope>NUCLEOTIDE SEQUENCE [LARGE SCALE GENOMIC DNA]</scope>
    <source>
        <strain evidence="8">CY1</strain>
    </source>
</reference>
<feature type="transmembrane region" description="Helical" evidence="5">
    <location>
        <begin position="125"/>
        <end position="146"/>
    </location>
</feature>
<feature type="transmembrane region" description="Helical" evidence="5">
    <location>
        <begin position="473"/>
        <end position="491"/>
    </location>
</feature>
<feature type="transmembrane region" description="Helical" evidence="5">
    <location>
        <begin position="338"/>
        <end position="359"/>
    </location>
</feature>
<comment type="caution">
    <text evidence="7">The sequence shown here is derived from an EMBL/GenBank/DDBJ whole genome shotgun (WGS) entry which is preliminary data.</text>
</comment>
<evidence type="ECO:0000256" key="4">
    <source>
        <dbReference type="ARBA" id="ARBA00023136"/>
    </source>
</evidence>